<accession>A0A2T3HS81</accession>
<dbReference type="PANTHER" id="PTHR14948">
    <property type="entry name" value="NG5"/>
    <property type="match status" value="1"/>
</dbReference>
<evidence type="ECO:0000256" key="6">
    <source>
        <dbReference type="SAM" id="Phobius"/>
    </source>
</evidence>
<keyword evidence="3 6" id="KW-1133">Transmembrane helix</keyword>
<dbReference type="InterPro" id="IPR007593">
    <property type="entry name" value="CD225/Dispanin_fam"/>
</dbReference>
<reference evidence="7 8" key="1">
    <citation type="submission" date="2018-03" db="EMBL/GenBank/DDBJ databases">
        <authorList>
            <person name="Keele B.F."/>
        </authorList>
    </citation>
    <scope>NUCLEOTIDE SEQUENCE [LARGE SCALE GENOMIC DNA]</scope>
    <source>
        <strain evidence="7 8">YL28-9</strain>
    </source>
</reference>
<dbReference type="InterPro" id="IPR051423">
    <property type="entry name" value="CD225/Dispanin"/>
</dbReference>
<feature type="transmembrane region" description="Helical" evidence="6">
    <location>
        <begin position="85"/>
        <end position="110"/>
    </location>
</feature>
<evidence type="ECO:0000256" key="3">
    <source>
        <dbReference type="ARBA" id="ARBA00022989"/>
    </source>
</evidence>
<dbReference type="GO" id="GO:0016020">
    <property type="term" value="C:membrane"/>
    <property type="evidence" value="ECO:0007669"/>
    <property type="project" value="UniProtKB-SubCell"/>
</dbReference>
<feature type="transmembrane region" description="Helical" evidence="6">
    <location>
        <begin position="32"/>
        <end position="53"/>
    </location>
</feature>
<evidence type="ECO:0000256" key="2">
    <source>
        <dbReference type="ARBA" id="ARBA00022692"/>
    </source>
</evidence>
<keyword evidence="8" id="KW-1185">Reference proteome</keyword>
<feature type="region of interest" description="Disordered" evidence="5">
    <location>
        <begin position="1"/>
        <end position="24"/>
    </location>
</feature>
<dbReference type="RefSeq" id="WP_107214605.1">
    <property type="nucleotide sequence ID" value="NZ_KZ686268.1"/>
</dbReference>
<organism evidence="7 8">
    <name type="scientific">Pedobacter yulinensis</name>
    <dbReference type="NCBI Taxonomy" id="2126353"/>
    <lineage>
        <taxon>Bacteria</taxon>
        <taxon>Pseudomonadati</taxon>
        <taxon>Bacteroidota</taxon>
        <taxon>Sphingobacteriia</taxon>
        <taxon>Sphingobacteriales</taxon>
        <taxon>Sphingobacteriaceae</taxon>
        <taxon>Pedobacter</taxon>
    </lineage>
</organism>
<evidence type="ECO:0000313" key="8">
    <source>
        <dbReference type="Proteomes" id="UP000240912"/>
    </source>
</evidence>
<evidence type="ECO:0000313" key="7">
    <source>
        <dbReference type="EMBL" id="PST85261.1"/>
    </source>
</evidence>
<dbReference type="EMBL" id="PYLS01000001">
    <property type="protein sequence ID" value="PST85261.1"/>
    <property type="molecule type" value="Genomic_DNA"/>
</dbReference>
<dbReference type="AlphaFoldDB" id="A0A2T3HS81"/>
<protein>
    <recommendedName>
        <fullName evidence="9">CD225/dispanin family protein</fullName>
    </recommendedName>
</protein>
<gene>
    <name evidence="7" type="ORF">C7T94_00995</name>
</gene>
<evidence type="ECO:0000256" key="5">
    <source>
        <dbReference type="SAM" id="MobiDB-lite"/>
    </source>
</evidence>
<dbReference type="PANTHER" id="PTHR14948:SF44">
    <property type="entry name" value="PROLINE-RICH TRANSMEMBRANE PROTEIN 1-LIKE"/>
    <property type="match status" value="1"/>
</dbReference>
<evidence type="ECO:0000256" key="4">
    <source>
        <dbReference type="ARBA" id="ARBA00023136"/>
    </source>
</evidence>
<evidence type="ECO:0000256" key="1">
    <source>
        <dbReference type="ARBA" id="ARBA00004370"/>
    </source>
</evidence>
<dbReference type="Pfam" id="PF04505">
    <property type="entry name" value="CD225"/>
    <property type="match status" value="1"/>
</dbReference>
<comment type="caution">
    <text evidence="7">The sequence shown here is derived from an EMBL/GenBank/DDBJ whole genome shotgun (WGS) entry which is preliminary data.</text>
</comment>
<dbReference type="OrthoDB" id="9815705at2"/>
<name>A0A2T3HS81_9SPHI</name>
<evidence type="ECO:0008006" key="9">
    <source>
        <dbReference type="Google" id="ProtNLM"/>
    </source>
</evidence>
<proteinExistence type="predicted"/>
<dbReference type="Proteomes" id="UP000240912">
    <property type="component" value="Unassembled WGS sequence"/>
</dbReference>
<keyword evidence="2 6" id="KW-0812">Transmembrane</keyword>
<comment type="subcellular location">
    <subcellularLocation>
        <location evidence="1">Membrane</location>
    </subcellularLocation>
</comment>
<sequence length="112" mass="11735">MEENPPFGQAAGQPPFGQSNFNNPAGPRPKNYLIESILVTILCCLPLGIAGIVNAASVNSRYDAGDYAGAESASKNAWKYTKLGFIIGLVGVVLYFVLVVVIGVGGLAMFGR</sequence>
<keyword evidence="4 6" id="KW-0472">Membrane</keyword>